<dbReference type="RefSeq" id="WP_038512115.1">
    <property type="nucleotide sequence ID" value="NZ_CP008953.1"/>
</dbReference>
<reference evidence="2 3" key="1">
    <citation type="journal article" date="2014" name="J. Biotechnol.">
        <title>Complete genome sequence of the actinobacterium Amycolatopsis japonica MG417-CF17(T) (=DSM 44213T) producing (S,S)-N,N'-ethylenediaminedisuccinic acid.</title>
        <authorList>
            <person name="Stegmann E."/>
            <person name="Albersmeier A."/>
            <person name="Spohn M."/>
            <person name="Gert H."/>
            <person name="Weber T."/>
            <person name="Wohlleben W."/>
            <person name="Kalinowski J."/>
            <person name="Ruckert C."/>
        </authorList>
    </citation>
    <scope>NUCLEOTIDE SEQUENCE [LARGE SCALE GENOMIC DNA]</scope>
    <source>
        <strain evidence="3">MG417-CF17 (DSM 44213)</strain>
    </source>
</reference>
<keyword evidence="3" id="KW-1185">Reference proteome</keyword>
<sequence>MSSIVVAVIAAVASISAAVVAGIFALAARRLEARVQSADQVRERISEQKRAMCEPVVDMLERMFTTDDLPTEEELKHKRRFDTWVNVYGSDGIVKAYSRLMQGLPAGAPPDIQFRLYADFLIEVRKDIGDPGTAVDRMQILGPRSANLSDRRSLTDADFDTVCKRLGWVPPWRGK</sequence>
<dbReference type="KEGG" id="aja:AJAP_15645"/>
<feature type="transmembrane region" description="Helical" evidence="1">
    <location>
        <begin position="6"/>
        <end position="27"/>
    </location>
</feature>
<keyword evidence="1" id="KW-1133">Transmembrane helix</keyword>
<gene>
    <name evidence="2" type="ORF">AJAP_15645</name>
</gene>
<protein>
    <submittedName>
        <fullName evidence="2">Uncharacterized protein</fullName>
    </submittedName>
</protein>
<name>A0A075UP80_9PSEU</name>
<organism evidence="2 3">
    <name type="scientific">Amycolatopsis japonica</name>
    <dbReference type="NCBI Taxonomy" id="208439"/>
    <lineage>
        <taxon>Bacteria</taxon>
        <taxon>Bacillati</taxon>
        <taxon>Actinomycetota</taxon>
        <taxon>Actinomycetes</taxon>
        <taxon>Pseudonocardiales</taxon>
        <taxon>Pseudonocardiaceae</taxon>
        <taxon>Amycolatopsis</taxon>
        <taxon>Amycolatopsis japonica group</taxon>
    </lineage>
</organism>
<dbReference type="Proteomes" id="UP000028492">
    <property type="component" value="Chromosome"/>
</dbReference>
<evidence type="ECO:0000256" key="1">
    <source>
        <dbReference type="SAM" id="Phobius"/>
    </source>
</evidence>
<evidence type="ECO:0000313" key="2">
    <source>
        <dbReference type="EMBL" id="AIG76002.1"/>
    </source>
</evidence>
<keyword evidence="1" id="KW-0812">Transmembrane</keyword>
<dbReference type="HOGENOM" id="CLU_1524066_0_0_11"/>
<keyword evidence="1" id="KW-0472">Membrane</keyword>
<dbReference type="EMBL" id="CP008953">
    <property type="protein sequence ID" value="AIG76002.1"/>
    <property type="molecule type" value="Genomic_DNA"/>
</dbReference>
<dbReference type="AlphaFoldDB" id="A0A075UP80"/>
<proteinExistence type="predicted"/>
<accession>A0A075UP80</accession>
<evidence type="ECO:0000313" key="3">
    <source>
        <dbReference type="Proteomes" id="UP000028492"/>
    </source>
</evidence>